<evidence type="ECO:0000313" key="1">
    <source>
        <dbReference type="EMBL" id="KXN67904.1"/>
    </source>
</evidence>
<organism evidence="1 2">
    <name type="scientific">Conidiobolus coronatus (strain ATCC 28846 / CBS 209.66 / NRRL 28638)</name>
    <name type="common">Delacroixia coronata</name>
    <dbReference type="NCBI Taxonomy" id="796925"/>
    <lineage>
        <taxon>Eukaryota</taxon>
        <taxon>Fungi</taxon>
        <taxon>Fungi incertae sedis</taxon>
        <taxon>Zoopagomycota</taxon>
        <taxon>Entomophthoromycotina</taxon>
        <taxon>Entomophthoromycetes</taxon>
        <taxon>Entomophthorales</taxon>
        <taxon>Ancylistaceae</taxon>
        <taxon>Conidiobolus</taxon>
    </lineage>
</organism>
<proteinExistence type="predicted"/>
<protein>
    <submittedName>
        <fullName evidence="1">Uncharacterized protein</fullName>
    </submittedName>
</protein>
<dbReference type="AlphaFoldDB" id="A0A137NZ45"/>
<accession>A0A137NZ45</accession>
<name>A0A137NZ45_CONC2</name>
<evidence type="ECO:0000313" key="2">
    <source>
        <dbReference type="Proteomes" id="UP000070444"/>
    </source>
</evidence>
<sequence length="69" mass="8063">MEEGGCPKNLPGPYPYPSEDDCQNYYTESGDDYIIRYYLCEKQAKFDDLKPTLEKNGWFCDISDTHQII</sequence>
<dbReference type="Proteomes" id="UP000070444">
    <property type="component" value="Unassembled WGS sequence"/>
</dbReference>
<gene>
    <name evidence="1" type="ORF">CONCODRAFT_9971</name>
</gene>
<reference evidence="1 2" key="1">
    <citation type="journal article" date="2015" name="Genome Biol. Evol.">
        <title>Phylogenomic analyses indicate that early fungi evolved digesting cell walls of algal ancestors of land plants.</title>
        <authorList>
            <person name="Chang Y."/>
            <person name="Wang S."/>
            <person name="Sekimoto S."/>
            <person name="Aerts A.L."/>
            <person name="Choi C."/>
            <person name="Clum A."/>
            <person name="LaButti K.M."/>
            <person name="Lindquist E.A."/>
            <person name="Yee Ngan C."/>
            <person name="Ohm R.A."/>
            <person name="Salamov A.A."/>
            <person name="Grigoriev I.V."/>
            <person name="Spatafora J.W."/>
            <person name="Berbee M.L."/>
        </authorList>
    </citation>
    <scope>NUCLEOTIDE SEQUENCE [LARGE SCALE GENOMIC DNA]</scope>
    <source>
        <strain evidence="1 2">NRRL 28638</strain>
    </source>
</reference>
<keyword evidence="2" id="KW-1185">Reference proteome</keyword>
<dbReference type="EMBL" id="KQ964607">
    <property type="protein sequence ID" value="KXN67904.1"/>
    <property type="molecule type" value="Genomic_DNA"/>
</dbReference>